<reference evidence="2" key="1">
    <citation type="submission" date="2018-06" db="EMBL/GenBank/DDBJ databases">
        <authorList>
            <person name="Zhirakovskaya E."/>
        </authorList>
    </citation>
    <scope>NUCLEOTIDE SEQUENCE</scope>
</reference>
<evidence type="ECO:0008006" key="3">
    <source>
        <dbReference type="Google" id="ProtNLM"/>
    </source>
</evidence>
<evidence type="ECO:0000256" key="1">
    <source>
        <dbReference type="SAM" id="Phobius"/>
    </source>
</evidence>
<organism evidence="2">
    <name type="scientific">hydrothermal vent metagenome</name>
    <dbReference type="NCBI Taxonomy" id="652676"/>
    <lineage>
        <taxon>unclassified sequences</taxon>
        <taxon>metagenomes</taxon>
        <taxon>ecological metagenomes</taxon>
    </lineage>
</organism>
<evidence type="ECO:0000313" key="2">
    <source>
        <dbReference type="EMBL" id="VAX41478.1"/>
    </source>
</evidence>
<gene>
    <name evidence="2" type="ORF">MNBD_PLANCTO03-1364</name>
</gene>
<protein>
    <recommendedName>
        <fullName evidence="3">AsmA-like C-terminal domain-containing protein</fullName>
    </recommendedName>
</protein>
<feature type="non-terminal residue" evidence="2">
    <location>
        <position position="402"/>
    </location>
</feature>
<keyword evidence="1" id="KW-0472">Membrane</keyword>
<feature type="transmembrane region" description="Helical" evidence="1">
    <location>
        <begin position="12"/>
        <end position="31"/>
    </location>
</feature>
<dbReference type="EMBL" id="UOGK01000548">
    <property type="protein sequence ID" value="VAX41478.1"/>
    <property type="molecule type" value="Genomic_DNA"/>
</dbReference>
<proteinExistence type="predicted"/>
<keyword evidence="1" id="KW-0812">Transmembrane</keyword>
<name>A0A3B1DYU6_9ZZZZ</name>
<keyword evidence="1" id="KW-1133">Transmembrane helix</keyword>
<sequence>MPTSAARPMKPVVIALGLGFLLIGIIGVLLLRTTGIGIGGLSGATNRLEDWIGSQVVGITNSYLVPQITYDALDYQAPGTVVLSGVTLTAPDGTHIFDLGELTITLAEVPAIGEPIHIERLTFDRPTVRIIREVRADGSVGFKGLSPIVKAVPGSGASGDEAADEGAIEDNFKLSTVLQLRQIELIEGAVFYDHGDGSPPMTITGLTTTINAHPDATHAGWYVLDVESDLGPLAAMTLAGLVNLDTFAARIDSFTLSGHLSPESIGVLPPQLQTLATEYELTGQIDLAGSGEVSLLDPLGAELEVTVALADFRVVSGEYQVPIRAARAEASLAGGVVRLSALTATMLGGEVGITGEARLAETGRPASAVWTVDEVELRELLRANAQAEGPPKLAGKLRAHGT</sequence>
<accession>A0A3B1DYU6</accession>
<dbReference type="AlphaFoldDB" id="A0A3B1DYU6"/>